<dbReference type="GO" id="GO:0008775">
    <property type="term" value="F:acetate CoA-transferase activity"/>
    <property type="evidence" value="ECO:0007669"/>
    <property type="project" value="InterPro"/>
</dbReference>
<comment type="similarity">
    <text evidence="1">Belongs to the acetyl-CoA hydrolase/transferase family.</text>
</comment>
<dbReference type="InterPro" id="IPR003702">
    <property type="entry name" value="ActCoA_hydro_N"/>
</dbReference>
<dbReference type="GO" id="GO:0006083">
    <property type="term" value="P:acetate metabolic process"/>
    <property type="evidence" value="ECO:0007669"/>
    <property type="project" value="InterPro"/>
</dbReference>
<dbReference type="STRING" id="392015.SAMN05421543_102236"/>
<dbReference type="PANTHER" id="PTHR43609:SF1">
    <property type="entry name" value="ACETYL-COA HYDROLASE"/>
    <property type="match status" value="1"/>
</dbReference>
<dbReference type="InterPro" id="IPR026888">
    <property type="entry name" value="AcetylCoA_hyd_C"/>
</dbReference>
<dbReference type="AlphaFoldDB" id="A0A1I7GJC0"/>
<dbReference type="Gene3D" id="3.40.1080.10">
    <property type="entry name" value="Glutaconate Coenzyme A-transferase"/>
    <property type="match status" value="1"/>
</dbReference>
<dbReference type="RefSeq" id="WP_074949658.1">
    <property type="nucleotide sequence ID" value="NZ_FPBV01000002.1"/>
</dbReference>
<name>A0A1I7GJC0_9BACL</name>
<sequence>MLEARIRNAAVRSRVAAADDVQGWIQDGMTIGVSGFTKSGDAKAVLKALVRRVERTGEHLRIRLLSGASLGEVDALLAAHDLVSLRAPYQSDATLRRTINGGETGYVDQHLSETAEWVRAGYWGDIDLAIIEAAAITEDGGIIPTTSVGNSPVFVERAKRVIVELNPSIPAEFEGMHDIYTPEARPHRGPIPILGVRDRVGTPYIPCPPEKIAAVVVSEERDTPSALTKPDAETERMAGYILEFLQHEVRHGRLPEGFGPLQSGVGSVANAVLAGLKSAPVRDLEVYTEVMQDAAFELIDAGVVKAASSCSFTLSEEMHRYVLANFQRYRDKVVLRPQEISNHPEVVRRLGVIAINAALEVDVYGNVNSTHVQGTHMMNGIGGSGDFARHAALSIFVTKSTAKDGRISCVVPFVSHVDHTEHDVDVLVTERGLVDLRGLPPRARAKAIVDHLAHPDYQDALRDYLRRADARGGNTPHLLEEAFGWHVRYRETGDMRQRIAMFAD</sequence>
<feature type="binding site" evidence="3">
    <location>
        <position position="379"/>
    </location>
    <ligand>
        <name>CoA</name>
        <dbReference type="ChEBI" id="CHEBI:57287"/>
    </ligand>
</feature>
<dbReference type="Pfam" id="PF13336">
    <property type="entry name" value="AcetylCoA_hyd_C"/>
    <property type="match status" value="1"/>
</dbReference>
<dbReference type="Gene3D" id="3.40.1080.20">
    <property type="entry name" value="Acetyl-CoA hydrolase/transferase C-terminal domain"/>
    <property type="match status" value="1"/>
</dbReference>
<evidence type="ECO:0000259" key="4">
    <source>
        <dbReference type="Pfam" id="PF02550"/>
    </source>
</evidence>
<dbReference type="PANTHER" id="PTHR43609">
    <property type="entry name" value="ACETYL-COA HYDROLASE"/>
    <property type="match status" value="1"/>
</dbReference>
<accession>A0A1I7GJC0</accession>
<feature type="domain" description="Acetyl-CoA hydrolase/transferase C-terminal" evidence="5">
    <location>
        <begin position="326"/>
        <end position="464"/>
    </location>
</feature>
<dbReference type="InterPro" id="IPR046433">
    <property type="entry name" value="ActCoA_hydro"/>
</dbReference>
<dbReference type="EMBL" id="FPBV01000002">
    <property type="protein sequence ID" value="SFU48421.1"/>
    <property type="molecule type" value="Genomic_DNA"/>
</dbReference>
<dbReference type="Proteomes" id="UP000183508">
    <property type="component" value="Unassembled WGS sequence"/>
</dbReference>
<evidence type="ECO:0000259" key="5">
    <source>
        <dbReference type="Pfam" id="PF13336"/>
    </source>
</evidence>
<feature type="binding site" evidence="3">
    <location>
        <position position="403"/>
    </location>
    <ligand>
        <name>CoA</name>
        <dbReference type="ChEBI" id="CHEBI:57287"/>
    </ligand>
</feature>
<evidence type="ECO:0000313" key="6">
    <source>
        <dbReference type="EMBL" id="SFU48421.1"/>
    </source>
</evidence>
<dbReference type="InterPro" id="IPR037171">
    <property type="entry name" value="NagB/RpiA_transferase-like"/>
</dbReference>
<dbReference type="FunFam" id="3.40.1080.20:FF:000001">
    <property type="entry name" value="Acetyl-CoA hydrolase Ach1"/>
    <property type="match status" value="1"/>
</dbReference>
<evidence type="ECO:0000313" key="7">
    <source>
        <dbReference type="Proteomes" id="UP000183508"/>
    </source>
</evidence>
<evidence type="ECO:0000256" key="3">
    <source>
        <dbReference type="PIRSR" id="PIRSR617821-2"/>
    </source>
</evidence>
<dbReference type="SUPFAM" id="SSF100950">
    <property type="entry name" value="NagB/RpiA/CoA transferase-like"/>
    <property type="match status" value="2"/>
</dbReference>
<feature type="domain" description="Acetyl-CoA hydrolase/transferase N-terminal" evidence="4">
    <location>
        <begin position="15"/>
        <end position="216"/>
    </location>
</feature>
<organism evidence="6 7">
    <name type="scientific">Alicyclobacillus macrosporangiidus</name>
    <dbReference type="NCBI Taxonomy" id="392015"/>
    <lineage>
        <taxon>Bacteria</taxon>
        <taxon>Bacillati</taxon>
        <taxon>Bacillota</taxon>
        <taxon>Bacilli</taxon>
        <taxon>Bacillales</taxon>
        <taxon>Alicyclobacillaceae</taxon>
        <taxon>Alicyclobacillus</taxon>
    </lineage>
</organism>
<dbReference type="Pfam" id="PF02550">
    <property type="entry name" value="AcetylCoA_hydro"/>
    <property type="match status" value="1"/>
</dbReference>
<gene>
    <name evidence="6" type="ORF">SAMN05421543_102236</name>
</gene>
<evidence type="ECO:0000256" key="1">
    <source>
        <dbReference type="ARBA" id="ARBA00009632"/>
    </source>
</evidence>
<dbReference type="Gene3D" id="3.30.750.70">
    <property type="entry name" value="4-hydroxybutyrate coenzyme like domains"/>
    <property type="match status" value="1"/>
</dbReference>
<dbReference type="GO" id="GO:0003986">
    <property type="term" value="F:acetyl-CoA hydrolase activity"/>
    <property type="evidence" value="ECO:0007669"/>
    <property type="project" value="TreeGrafter"/>
</dbReference>
<feature type="binding site" evidence="3">
    <location>
        <position position="383"/>
    </location>
    <ligand>
        <name>CoA</name>
        <dbReference type="ChEBI" id="CHEBI:57287"/>
    </ligand>
</feature>
<reference evidence="7" key="1">
    <citation type="submission" date="2016-10" db="EMBL/GenBank/DDBJ databases">
        <authorList>
            <person name="Varghese N."/>
        </authorList>
    </citation>
    <scope>NUCLEOTIDE SEQUENCE [LARGE SCALE GENOMIC DNA]</scope>
    <source>
        <strain evidence="7">DSM 17980</strain>
    </source>
</reference>
<dbReference type="GO" id="GO:0006084">
    <property type="term" value="P:acetyl-CoA metabolic process"/>
    <property type="evidence" value="ECO:0007669"/>
    <property type="project" value="InterPro"/>
</dbReference>
<feature type="binding site" evidence="3">
    <location>
        <begin position="264"/>
        <end position="268"/>
    </location>
    <ligand>
        <name>CoA</name>
        <dbReference type="ChEBI" id="CHEBI:57287"/>
    </ligand>
</feature>
<feature type="active site" description="5-glutamyl coenzyme A thioester intermediate" evidence="2">
    <location>
        <position position="289"/>
    </location>
</feature>
<dbReference type="OrthoDB" id="9801795at2"/>
<keyword evidence="6" id="KW-0808">Transferase</keyword>
<dbReference type="InterPro" id="IPR017821">
    <property type="entry name" value="Succinate_CoA_transferase"/>
</dbReference>
<keyword evidence="7" id="KW-1185">Reference proteome</keyword>
<dbReference type="eggNOG" id="COG0427">
    <property type="taxonomic scope" value="Bacteria"/>
</dbReference>
<evidence type="ECO:0000256" key="2">
    <source>
        <dbReference type="PIRSR" id="PIRSR617821-1"/>
    </source>
</evidence>
<dbReference type="NCBIfam" id="TIGR03458">
    <property type="entry name" value="YgfH_subfam"/>
    <property type="match status" value="1"/>
</dbReference>
<dbReference type="InterPro" id="IPR038460">
    <property type="entry name" value="AcetylCoA_hyd_C_sf"/>
</dbReference>
<proteinExistence type="inferred from homology"/>
<protein>
    <submittedName>
        <fullName evidence="6">Succinyl-CoA:acetate CoA-transferase</fullName>
    </submittedName>
</protein>